<comment type="caution">
    <text evidence="5">The sequence shown here is derived from an EMBL/GenBank/DDBJ whole genome shotgun (WGS) entry which is preliminary data.</text>
</comment>
<dbReference type="CDD" id="cd17631">
    <property type="entry name" value="FACL_FadD13-like"/>
    <property type="match status" value="1"/>
</dbReference>
<dbReference type="EMBL" id="JAPMLT010000001">
    <property type="protein sequence ID" value="MCX7568844.1"/>
    <property type="molecule type" value="Genomic_DNA"/>
</dbReference>
<dbReference type="RefSeq" id="WP_267150081.1">
    <property type="nucleotide sequence ID" value="NZ_JAPMLT010000001.1"/>
</dbReference>
<dbReference type="Pfam" id="PF00501">
    <property type="entry name" value="AMP-binding"/>
    <property type="match status" value="1"/>
</dbReference>
<evidence type="ECO:0000256" key="2">
    <source>
        <dbReference type="ARBA" id="ARBA00022598"/>
    </source>
</evidence>
<proteinExistence type="inferred from homology"/>
<reference evidence="5 6" key="1">
    <citation type="submission" date="2022-11" db="EMBL/GenBank/DDBJ databases">
        <title>Study of microbial diversity in lake waters.</title>
        <authorList>
            <person name="Zhang J."/>
        </authorList>
    </citation>
    <scope>NUCLEOTIDE SEQUENCE [LARGE SCALE GENOMIC DNA]</scope>
    <source>
        <strain evidence="5 6">DT12</strain>
    </source>
</reference>
<dbReference type="Gene3D" id="3.40.50.12780">
    <property type="entry name" value="N-terminal domain of ligase-like"/>
    <property type="match status" value="1"/>
</dbReference>
<dbReference type="Proteomes" id="UP001208017">
    <property type="component" value="Unassembled WGS sequence"/>
</dbReference>
<dbReference type="SUPFAM" id="SSF56801">
    <property type="entry name" value="Acetyl-CoA synthetase-like"/>
    <property type="match status" value="1"/>
</dbReference>
<dbReference type="PANTHER" id="PTHR43201">
    <property type="entry name" value="ACYL-COA SYNTHETASE"/>
    <property type="match status" value="1"/>
</dbReference>
<dbReference type="InterPro" id="IPR020845">
    <property type="entry name" value="AMP-binding_CS"/>
</dbReference>
<evidence type="ECO:0000313" key="5">
    <source>
        <dbReference type="EMBL" id="MCX7568844.1"/>
    </source>
</evidence>
<dbReference type="InterPro" id="IPR025110">
    <property type="entry name" value="AMP-bd_C"/>
</dbReference>
<name>A0ABT3WVZ5_9BACL</name>
<dbReference type="Pfam" id="PF13193">
    <property type="entry name" value="AMP-binding_C"/>
    <property type="match status" value="1"/>
</dbReference>
<dbReference type="Gene3D" id="3.30.300.30">
    <property type="match status" value="1"/>
</dbReference>
<protein>
    <submittedName>
        <fullName evidence="5">Long-chain fatty acid--CoA ligase</fullName>
    </submittedName>
</protein>
<dbReference type="NCBIfam" id="NF004837">
    <property type="entry name" value="PRK06187.1"/>
    <property type="match status" value="1"/>
</dbReference>
<dbReference type="InterPro" id="IPR042099">
    <property type="entry name" value="ANL_N_sf"/>
</dbReference>
<evidence type="ECO:0000313" key="6">
    <source>
        <dbReference type="Proteomes" id="UP001208017"/>
    </source>
</evidence>
<keyword evidence="2 5" id="KW-0436">Ligase</keyword>
<dbReference type="InterPro" id="IPR000873">
    <property type="entry name" value="AMP-dep_synth/lig_dom"/>
</dbReference>
<organism evidence="5 6">
    <name type="scientific">Tumebacillus lacus</name>
    <dbReference type="NCBI Taxonomy" id="2995335"/>
    <lineage>
        <taxon>Bacteria</taxon>
        <taxon>Bacillati</taxon>
        <taxon>Bacillota</taxon>
        <taxon>Bacilli</taxon>
        <taxon>Bacillales</taxon>
        <taxon>Alicyclobacillaceae</taxon>
        <taxon>Tumebacillus</taxon>
    </lineage>
</organism>
<dbReference type="GO" id="GO:0016874">
    <property type="term" value="F:ligase activity"/>
    <property type="evidence" value="ECO:0007669"/>
    <property type="project" value="UniProtKB-KW"/>
</dbReference>
<evidence type="ECO:0000256" key="1">
    <source>
        <dbReference type="ARBA" id="ARBA00006432"/>
    </source>
</evidence>
<feature type="domain" description="AMP-binding enzyme C-terminal" evidence="4">
    <location>
        <begin position="412"/>
        <end position="487"/>
    </location>
</feature>
<dbReference type="PANTHER" id="PTHR43201:SF5">
    <property type="entry name" value="MEDIUM-CHAIN ACYL-COA LIGASE ACSF2, MITOCHONDRIAL"/>
    <property type="match status" value="1"/>
</dbReference>
<dbReference type="PROSITE" id="PS00455">
    <property type="entry name" value="AMP_BINDING"/>
    <property type="match status" value="1"/>
</dbReference>
<evidence type="ECO:0000259" key="3">
    <source>
        <dbReference type="Pfam" id="PF00501"/>
    </source>
</evidence>
<keyword evidence="6" id="KW-1185">Reference proteome</keyword>
<gene>
    <name evidence="5" type="ORF">OS242_02505</name>
</gene>
<comment type="similarity">
    <text evidence="1">Belongs to the ATP-dependent AMP-binding enzyme family.</text>
</comment>
<dbReference type="InterPro" id="IPR045851">
    <property type="entry name" value="AMP-bd_C_sf"/>
</dbReference>
<accession>A0ABT3WVZ5</accession>
<feature type="domain" description="AMP-dependent synthetase/ligase" evidence="3">
    <location>
        <begin position="10"/>
        <end position="362"/>
    </location>
</feature>
<sequence length="502" mass="54847">MNPVTDWLASRARLTPTREAVVEVVTGLRLTYAELDRRVNRLATALQRLGAGQGDRIALLAPNAVCYLEMLFAAAKTGTVFVPLNHRFSVPELDYVLSDCSPHLLIVHDAFAEVGRALSSKVNIPNVLSFGEYAGLIEDGQPETYERVTGDMEDPWAIIYTGGTTGQSKGAVLSHRAITWNSVNTVVSWGLTEHDVTALYMPMFHTGGLNALTMPVLHAGGKVVIGGDFHPVQALRLMEDERCTIALFVPTMHHLMTESPEFAAMEFSTMHTFLSGGAPCPLGIYEKYWSKGLAFKEGYGMTEAGPNNFYIHPDDARQKIGSVGVPMFHNQVRLVDEEGQDVPTGSTGEIWIQGPHVFSGYWNKLEITAETLVDGWLRTGDLGRRDEEGFHYIVGRKKDMIISGGENVYPLEVEHVLAEHPGVSEVAVVGLPDPKWGERVTAVVVLAAGTELGGDELKAHCTAKLAGYKIPKQFHFVAELPKTSVGKIDKKQIEKGLTRSAG</sequence>
<evidence type="ECO:0000259" key="4">
    <source>
        <dbReference type="Pfam" id="PF13193"/>
    </source>
</evidence>